<evidence type="ECO:0000313" key="1">
    <source>
        <dbReference type="EMBL" id="VDP52951.1"/>
    </source>
</evidence>
<dbReference type="GO" id="GO:0005829">
    <property type="term" value="C:cytosol"/>
    <property type="evidence" value="ECO:0007669"/>
    <property type="project" value="GOC"/>
</dbReference>
<dbReference type="InterPro" id="IPR005378">
    <property type="entry name" value="Vps35"/>
</dbReference>
<keyword evidence="2" id="KW-1185">Reference proteome</keyword>
<dbReference type="EMBL" id="UZAI01020719">
    <property type="protein sequence ID" value="VDP52951.1"/>
    <property type="molecule type" value="Genomic_DNA"/>
</dbReference>
<evidence type="ECO:0000313" key="2">
    <source>
        <dbReference type="Proteomes" id="UP000277204"/>
    </source>
</evidence>
<dbReference type="STRING" id="48269.A0A183N953"/>
<dbReference type="Pfam" id="PF03635">
    <property type="entry name" value="Vps35"/>
    <property type="match status" value="1"/>
</dbReference>
<dbReference type="GO" id="GO:0005770">
    <property type="term" value="C:late endosome"/>
    <property type="evidence" value="ECO:0007669"/>
    <property type="project" value="TreeGrafter"/>
</dbReference>
<reference evidence="1 2" key="1">
    <citation type="submission" date="2018-11" db="EMBL/GenBank/DDBJ databases">
        <authorList>
            <consortium name="Pathogen Informatics"/>
        </authorList>
    </citation>
    <scope>NUCLEOTIDE SEQUENCE [LARGE SCALE GENOMIC DNA]</scope>
    <source>
        <strain evidence="1 2">Zambia</strain>
    </source>
</reference>
<protein>
    <submittedName>
        <fullName evidence="1">Uncharacterized protein</fullName>
    </submittedName>
</protein>
<dbReference type="PANTHER" id="PTHR11099">
    <property type="entry name" value="VACUOLAR SORTING PROTEIN 35"/>
    <property type="match status" value="1"/>
</dbReference>
<proteinExistence type="predicted"/>
<accession>A0A183N953</accession>
<dbReference type="PANTHER" id="PTHR11099:SF0">
    <property type="entry name" value="VACUOLAR PROTEIN SORTING-ASSOCIATED PROTEIN 35"/>
    <property type="match status" value="1"/>
</dbReference>
<organism evidence="1 2">
    <name type="scientific">Schistosoma margrebowiei</name>
    <dbReference type="NCBI Taxonomy" id="48269"/>
    <lineage>
        <taxon>Eukaryota</taxon>
        <taxon>Metazoa</taxon>
        <taxon>Spiralia</taxon>
        <taxon>Lophotrochozoa</taxon>
        <taxon>Platyhelminthes</taxon>
        <taxon>Trematoda</taxon>
        <taxon>Digenea</taxon>
        <taxon>Strigeidida</taxon>
        <taxon>Schistosomatoidea</taxon>
        <taxon>Schistosomatidae</taxon>
        <taxon>Schistosoma</taxon>
    </lineage>
</organism>
<gene>
    <name evidence="1" type="ORF">SMRZ_LOCUS24828</name>
</gene>
<dbReference type="GO" id="GO:0006886">
    <property type="term" value="P:intracellular protein transport"/>
    <property type="evidence" value="ECO:0007669"/>
    <property type="project" value="TreeGrafter"/>
</dbReference>
<dbReference type="GO" id="GO:0030906">
    <property type="term" value="C:retromer, cargo-selective complex"/>
    <property type="evidence" value="ECO:0007669"/>
    <property type="project" value="InterPro"/>
</dbReference>
<dbReference type="Proteomes" id="UP000277204">
    <property type="component" value="Unassembled WGS sequence"/>
</dbReference>
<name>A0A183N953_9TREM</name>
<dbReference type="AlphaFoldDB" id="A0A183N953"/>
<dbReference type="GO" id="GO:0042147">
    <property type="term" value="P:retrograde transport, endosome to Golgi"/>
    <property type="evidence" value="ECO:0007669"/>
    <property type="project" value="InterPro"/>
</dbReference>
<sequence length="125" mass="14751">MKCICTIIRACFKTSRYVSMISKEDQEGLLEECLCTVRQYACQMECCLEKRYLVDAIQHAANMLLEMKNYSLSPKAYYELYIVVTDKLRTLESYLIEEHKSGRKVSYLYETVQYISNILPRLYVN</sequence>